<accession>A0ACB1AYK4</accession>
<sequence length="93" mass="10086">MPPQGKNKNKKVSQLGGTISGPKSSGRNNGQKRFEEAGESSSSSKQNEETKKVLKGKENVKPKEVPSSSEQSPEIKASNPSKVLSNFLVSFYF</sequence>
<proteinExistence type="predicted"/>
<organism evidence="1 2">
    <name type="scientific">Meloidogyne enterolobii</name>
    <name type="common">Root-knot nematode worm</name>
    <name type="synonym">Meloidogyne mayaguensis</name>
    <dbReference type="NCBI Taxonomy" id="390850"/>
    <lineage>
        <taxon>Eukaryota</taxon>
        <taxon>Metazoa</taxon>
        <taxon>Ecdysozoa</taxon>
        <taxon>Nematoda</taxon>
        <taxon>Chromadorea</taxon>
        <taxon>Rhabditida</taxon>
        <taxon>Tylenchina</taxon>
        <taxon>Tylenchomorpha</taxon>
        <taxon>Tylenchoidea</taxon>
        <taxon>Meloidogynidae</taxon>
        <taxon>Meloidogyninae</taxon>
        <taxon>Meloidogyne</taxon>
    </lineage>
</organism>
<evidence type="ECO:0000313" key="1">
    <source>
        <dbReference type="EMBL" id="CAK5106028.1"/>
    </source>
</evidence>
<comment type="caution">
    <text evidence="1">The sequence shown here is derived from an EMBL/GenBank/DDBJ whole genome shotgun (WGS) entry which is preliminary data.</text>
</comment>
<dbReference type="Proteomes" id="UP001497535">
    <property type="component" value="Unassembled WGS sequence"/>
</dbReference>
<protein>
    <submittedName>
        <fullName evidence="1">Uncharacterized protein</fullName>
    </submittedName>
</protein>
<gene>
    <name evidence="1" type="ORF">MENTE1834_LOCUS43372</name>
</gene>
<reference evidence="1" key="1">
    <citation type="submission" date="2023-11" db="EMBL/GenBank/DDBJ databases">
        <authorList>
            <person name="Poullet M."/>
        </authorList>
    </citation>
    <scope>NUCLEOTIDE SEQUENCE</scope>
    <source>
        <strain evidence="1">E1834</strain>
    </source>
</reference>
<dbReference type="EMBL" id="CAVMJV010000121">
    <property type="protein sequence ID" value="CAK5106028.1"/>
    <property type="molecule type" value="Genomic_DNA"/>
</dbReference>
<keyword evidence="2" id="KW-1185">Reference proteome</keyword>
<evidence type="ECO:0000313" key="2">
    <source>
        <dbReference type="Proteomes" id="UP001497535"/>
    </source>
</evidence>
<name>A0ACB1AYK4_MELEN</name>